<dbReference type="EMBL" id="LOXM01000258">
    <property type="protein sequence ID" value="KVG56156.1"/>
    <property type="molecule type" value="Genomic_DNA"/>
</dbReference>
<evidence type="ECO:0000313" key="2">
    <source>
        <dbReference type="EMBL" id="KVG56156.1"/>
    </source>
</evidence>
<feature type="region of interest" description="Disordered" evidence="1">
    <location>
        <begin position="37"/>
        <end position="60"/>
    </location>
</feature>
<reference evidence="2 3" key="1">
    <citation type="submission" date="2015-11" db="EMBL/GenBank/DDBJ databases">
        <title>Expanding the genomic diversity of Burkholderia species for the development of highly accurate diagnostics.</title>
        <authorList>
            <person name="Sahl J."/>
            <person name="Keim P."/>
            <person name="Wagner D."/>
        </authorList>
    </citation>
    <scope>NUCLEOTIDE SEQUENCE [LARGE SCALE GENOMIC DNA]</scope>
    <source>
        <strain evidence="2 3">MSMB2036</strain>
    </source>
</reference>
<sequence>MRGAAFTKMPVAATYNGRISRRPRPGRAHAALDSLPVAHALRRPRTERVRTSPTGAFRIA</sequence>
<organism evidence="2 3">
    <name type="scientific">Burkholderia ubonensis</name>
    <dbReference type="NCBI Taxonomy" id="101571"/>
    <lineage>
        <taxon>Bacteria</taxon>
        <taxon>Pseudomonadati</taxon>
        <taxon>Pseudomonadota</taxon>
        <taxon>Betaproteobacteria</taxon>
        <taxon>Burkholderiales</taxon>
        <taxon>Burkholderiaceae</taxon>
        <taxon>Burkholderia</taxon>
        <taxon>Burkholderia cepacia complex</taxon>
    </lineage>
</organism>
<evidence type="ECO:0000256" key="1">
    <source>
        <dbReference type="SAM" id="MobiDB-lite"/>
    </source>
</evidence>
<gene>
    <name evidence="2" type="ORF">WJ33_04905</name>
</gene>
<name>A0A103QV83_9BURK</name>
<dbReference type="Proteomes" id="UP000064029">
    <property type="component" value="Unassembled WGS sequence"/>
</dbReference>
<accession>A0A103QV83</accession>
<dbReference type="AlphaFoldDB" id="A0A103QV83"/>
<evidence type="ECO:0000313" key="3">
    <source>
        <dbReference type="Proteomes" id="UP000064029"/>
    </source>
</evidence>
<protein>
    <submittedName>
        <fullName evidence="2">Uncharacterized protein</fullName>
    </submittedName>
</protein>
<comment type="caution">
    <text evidence="2">The sequence shown here is derived from an EMBL/GenBank/DDBJ whole genome shotgun (WGS) entry which is preliminary data.</text>
</comment>
<proteinExistence type="predicted"/>